<proteinExistence type="predicted"/>
<feature type="region of interest" description="Disordered" evidence="1">
    <location>
        <begin position="22"/>
        <end position="47"/>
    </location>
</feature>
<name>A0A9P3G6Y2_9APHY</name>
<accession>A0A9P3G6Y2</accession>
<organism evidence="2 3">
    <name type="scientific">Phanerochaete sordida</name>
    <dbReference type="NCBI Taxonomy" id="48140"/>
    <lineage>
        <taxon>Eukaryota</taxon>
        <taxon>Fungi</taxon>
        <taxon>Dikarya</taxon>
        <taxon>Basidiomycota</taxon>
        <taxon>Agaricomycotina</taxon>
        <taxon>Agaricomycetes</taxon>
        <taxon>Polyporales</taxon>
        <taxon>Phanerochaetaceae</taxon>
        <taxon>Phanerochaete</taxon>
    </lineage>
</organism>
<evidence type="ECO:0000313" key="3">
    <source>
        <dbReference type="Proteomes" id="UP000703269"/>
    </source>
</evidence>
<evidence type="ECO:0000313" key="2">
    <source>
        <dbReference type="EMBL" id="GJE90412.1"/>
    </source>
</evidence>
<dbReference type="EMBL" id="BPQB01000016">
    <property type="protein sequence ID" value="GJE90412.1"/>
    <property type="molecule type" value="Genomic_DNA"/>
</dbReference>
<dbReference type="Proteomes" id="UP000703269">
    <property type="component" value="Unassembled WGS sequence"/>
</dbReference>
<evidence type="ECO:0000256" key="1">
    <source>
        <dbReference type="SAM" id="MobiDB-lite"/>
    </source>
</evidence>
<gene>
    <name evidence="2" type="ORF">PsYK624_065440</name>
</gene>
<comment type="caution">
    <text evidence="2">The sequence shown here is derived from an EMBL/GenBank/DDBJ whole genome shotgun (WGS) entry which is preliminary data.</text>
</comment>
<sequence>MIAPVIMDSICPDLTLREFHQDPSPCLPSHTPPGPSNSVLIHERRPPDLRQSIRMCSTRLSGLRIDPMVMGTASRFAEPSRIIATRR</sequence>
<reference evidence="2 3" key="1">
    <citation type="submission" date="2021-08" db="EMBL/GenBank/DDBJ databases">
        <title>Draft Genome Sequence of Phanerochaete sordida strain YK-624.</title>
        <authorList>
            <person name="Mori T."/>
            <person name="Dohra H."/>
            <person name="Suzuki T."/>
            <person name="Kawagishi H."/>
            <person name="Hirai H."/>
        </authorList>
    </citation>
    <scope>NUCLEOTIDE SEQUENCE [LARGE SCALE GENOMIC DNA]</scope>
    <source>
        <strain evidence="2 3">YK-624</strain>
    </source>
</reference>
<protein>
    <submittedName>
        <fullName evidence="2">Uncharacterized protein</fullName>
    </submittedName>
</protein>
<dbReference type="AlphaFoldDB" id="A0A9P3G6Y2"/>
<keyword evidence="3" id="KW-1185">Reference proteome</keyword>